<name>A0A398BB63_9BACI</name>
<organism evidence="1 2">
    <name type="scientific">Peribacillus asahii</name>
    <dbReference type="NCBI Taxonomy" id="228899"/>
    <lineage>
        <taxon>Bacteria</taxon>
        <taxon>Bacillati</taxon>
        <taxon>Bacillota</taxon>
        <taxon>Bacilli</taxon>
        <taxon>Bacillales</taxon>
        <taxon>Bacillaceae</taxon>
        <taxon>Peribacillus</taxon>
    </lineage>
</organism>
<evidence type="ECO:0000313" key="2">
    <source>
        <dbReference type="Proteomes" id="UP000266016"/>
    </source>
</evidence>
<dbReference type="AlphaFoldDB" id="A0A398BB63"/>
<accession>A0A398BB63</accession>
<dbReference type="RefSeq" id="WP_119116476.1">
    <property type="nucleotide sequence ID" value="NZ_QWVS01000013.1"/>
</dbReference>
<dbReference type="InterPro" id="IPR023118">
    <property type="entry name" value="YqaI_dom_sf"/>
</dbReference>
<evidence type="ECO:0000313" key="1">
    <source>
        <dbReference type="EMBL" id="RID87082.1"/>
    </source>
</evidence>
<dbReference type="Gene3D" id="3.30.40.30">
    <property type="entry name" value="YqaI domain"/>
    <property type="match status" value="1"/>
</dbReference>
<gene>
    <name evidence="1" type="ORF">D1953_07140</name>
</gene>
<sequence>MNIQHPDITQAERTGYPYGVEQEEAIGVDYFGHEIWPGDDYFEDPERDEMVLQEYWQDYMSEVYGFKFRTAE</sequence>
<keyword evidence="2" id="KW-1185">Reference proteome</keyword>
<dbReference type="EMBL" id="QWVS01000013">
    <property type="protein sequence ID" value="RID87082.1"/>
    <property type="molecule type" value="Genomic_DNA"/>
</dbReference>
<proteinExistence type="predicted"/>
<dbReference type="InterPro" id="IPR018474">
    <property type="entry name" value="Uncharacterised_Yqai"/>
</dbReference>
<comment type="caution">
    <text evidence="1">The sequence shown here is derived from an EMBL/GenBank/DDBJ whole genome shotgun (WGS) entry which is preliminary data.</text>
</comment>
<protein>
    <submittedName>
        <fullName evidence="1">Uncharacterized protein</fullName>
    </submittedName>
</protein>
<dbReference type="Proteomes" id="UP000266016">
    <property type="component" value="Unassembled WGS sequence"/>
</dbReference>
<reference evidence="1 2" key="1">
    <citation type="submission" date="2018-08" db="EMBL/GenBank/DDBJ databases">
        <title>Bacillus jemisoniae sp. nov., Bacillus chryseoplanitiae sp. nov., Bacillus resnikiae sp. nov., and Bacillus frankliniae sp. nov., isolated from Viking spacecraft and associated surfaces.</title>
        <authorList>
            <person name="Seuylemezian A."/>
            <person name="Vaishampayan P."/>
        </authorList>
    </citation>
    <scope>NUCLEOTIDE SEQUENCE [LARGE SCALE GENOMIC DNA]</scope>
    <source>
        <strain evidence="1 2">MA001</strain>
    </source>
</reference>
<dbReference type="SUPFAM" id="SSF160713">
    <property type="entry name" value="YqaI-like"/>
    <property type="match status" value="1"/>
</dbReference>
<dbReference type="Pfam" id="PF09466">
    <property type="entry name" value="Yqai"/>
    <property type="match status" value="1"/>
</dbReference>